<dbReference type="RefSeq" id="WP_072825444.1">
    <property type="nucleotide sequence ID" value="NZ_FQUJ01000024.1"/>
</dbReference>
<dbReference type="Pfam" id="PF10707">
    <property type="entry name" value="YrbL-PhoP_reg"/>
    <property type="match status" value="1"/>
</dbReference>
<dbReference type="STRING" id="1121942.SAMN02745148_03572"/>
<keyword evidence="2" id="KW-1185">Reference proteome</keyword>
<dbReference type="AlphaFoldDB" id="A0A1M5EN12"/>
<protein>
    <submittedName>
        <fullName evidence="1">PhoP regulatory network protein YrbL</fullName>
    </submittedName>
</protein>
<reference evidence="1 2" key="1">
    <citation type="submission" date="2016-11" db="EMBL/GenBank/DDBJ databases">
        <authorList>
            <person name="Jaros S."/>
            <person name="Januszkiewicz K."/>
            <person name="Wedrychowicz H."/>
        </authorList>
    </citation>
    <scope>NUCLEOTIDE SEQUENCE [LARGE SCALE GENOMIC DNA]</scope>
    <source>
        <strain evidence="1 2">DSM 19980</strain>
    </source>
</reference>
<sequence>MLHLRDELLIGRGTERYCYRHPEDPTRCVKVSHNFKNNKQQNQKDYEYFTRLERRGIDWSHLPRCHGWVETDQGKGLVFDLLQDESGKPLERLDTLLSNGQLEAARVESALEDLHAYLQVNLVFTSDLRASNIVCDPHEAPIKLFLIDGIGDRDFIKVATYIKPLAKAKIERQWSRFMKRVEKQHQL</sequence>
<dbReference type="EMBL" id="FQUJ01000024">
    <property type="protein sequence ID" value="SHF80566.1"/>
    <property type="molecule type" value="Genomic_DNA"/>
</dbReference>
<organism evidence="1 2">
    <name type="scientific">Modicisalibacter ilicicola DSM 19980</name>
    <dbReference type="NCBI Taxonomy" id="1121942"/>
    <lineage>
        <taxon>Bacteria</taxon>
        <taxon>Pseudomonadati</taxon>
        <taxon>Pseudomonadota</taxon>
        <taxon>Gammaproteobacteria</taxon>
        <taxon>Oceanospirillales</taxon>
        <taxon>Halomonadaceae</taxon>
        <taxon>Modicisalibacter</taxon>
    </lineage>
</organism>
<evidence type="ECO:0000313" key="1">
    <source>
        <dbReference type="EMBL" id="SHF80566.1"/>
    </source>
</evidence>
<dbReference type="OrthoDB" id="595236at2"/>
<proteinExistence type="predicted"/>
<dbReference type="InterPro" id="IPR019647">
    <property type="entry name" value="PhoP_reg_network_YrbL"/>
</dbReference>
<gene>
    <name evidence="1" type="ORF">SAMN02745148_03572</name>
</gene>
<name>A0A1M5EN12_9GAMM</name>
<accession>A0A1M5EN12</accession>
<dbReference type="Proteomes" id="UP000184346">
    <property type="component" value="Unassembled WGS sequence"/>
</dbReference>
<evidence type="ECO:0000313" key="2">
    <source>
        <dbReference type="Proteomes" id="UP000184346"/>
    </source>
</evidence>